<dbReference type="AlphaFoldDB" id="A0A448EEJ1"/>
<proteinExistence type="predicted"/>
<dbReference type="RefSeq" id="WP_014595510.1">
    <property type="nucleotide sequence ID" value="NZ_BCAJ01000003.1"/>
</dbReference>
<accession>A0A448EEJ1</accession>
<organism evidence="1 2">
    <name type="scientific">Stutzerimonas stutzeri</name>
    <name type="common">Pseudomonas stutzeri</name>
    <dbReference type="NCBI Taxonomy" id="316"/>
    <lineage>
        <taxon>Bacteria</taxon>
        <taxon>Pseudomonadati</taxon>
        <taxon>Pseudomonadota</taxon>
        <taxon>Gammaproteobacteria</taxon>
        <taxon>Pseudomonadales</taxon>
        <taxon>Pseudomonadaceae</taxon>
        <taxon>Stutzerimonas</taxon>
    </lineage>
</organism>
<dbReference type="Proteomes" id="UP001158076">
    <property type="component" value="Unassembled WGS sequence"/>
</dbReference>
<gene>
    <name evidence="1" type="ORF">N7335_07895</name>
</gene>
<sequence>MVIHYSASNGNVACGRTGSSLNSSADATQVSCKLCLRSVEKAVSEPVRKTPSLAELRAAAKAAKTAAVAPAAVAKAATTAPTAAVKPASTRTPAAAIKAAPTAPDAAAKPVAVPSVRAEWHKRLEQLPGRNRQPRGVARQAFI</sequence>
<evidence type="ECO:0000313" key="2">
    <source>
        <dbReference type="Proteomes" id="UP001158076"/>
    </source>
</evidence>
<reference evidence="1" key="1">
    <citation type="submission" date="2022-09" db="EMBL/GenBank/DDBJ databases">
        <title>Intensive care unit water sources are persistently colonized with multi-drug resistant bacteria and are the site of extensive horizontal gene transfer of antibiotic resistance genes.</title>
        <authorList>
            <person name="Diorio-Toth L."/>
        </authorList>
    </citation>
    <scope>NUCLEOTIDE SEQUENCE</scope>
    <source>
        <strain evidence="1">GD04147</strain>
    </source>
</reference>
<evidence type="ECO:0000313" key="1">
    <source>
        <dbReference type="EMBL" id="MDH0146308.1"/>
    </source>
</evidence>
<name>A0A448EEJ1_STUST</name>
<comment type="caution">
    <text evidence="1">The sequence shown here is derived from an EMBL/GenBank/DDBJ whole genome shotgun (WGS) entry which is preliminary data.</text>
</comment>
<protein>
    <submittedName>
        <fullName evidence="1">Uncharacterized protein</fullName>
    </submittedName>
</protein>
<dbReference type="EMBL" id="JAODZE010000007">
    <property type="protein sequence ID" value="MDH0146308.1"/>
    <property type="molecule type" value="Genomic_DNA"/>
</dbReference>